<feature type="compositionally biased region" description="Gly residues" evidence="3">
    <location>
        <begin position="165"/>
        <end position="183"/>
    </location>
</feature>
<dbReference type="OrthoDB" id="2446145at2"/>
<dbReference type="PANTHER" id="PTHR32347">
    <property type="entry name" value="EFFLUX SYSTEM COMPONENT YKNX-RELATED"/>
    <property type="match status" value="1"/>
</dbReference>
<dbReference type="EMBL" id="CP019640">
    <property type="protein sequence ID" value="AQQ54255.1"/>
    <property type="molecule type" value="Genomic_DNA"/>
</dbReference>
<comment type="subcellular location">
    <subcellularLocation>
        <location evidence="1">Cell envelope</location>
    </subcellularLocation>
</comment>
<feature type="compositionally biased region" description="Polar residues" evidence="3">
    <location>
        <begin position="136"/>
        <end position="145"/>
    </location>
</feature>
<evidence type="ECO:0000313" key="5">
    <source>
        <dbReference type="Proteomes" id="UP000188184"/>
    </source>
</evidence>
<name>A0A1Q2L1A9_9BACL</name>
<keyword evidence="2" id="KW-0175">Coiled coil</keyword>
<dbReference type="KEGG" id="pmar:B0X71_14885"/>
<evidence type="ECO:0000256" key="3">
    <source>
        <dbReference type="SAM" id="MobiDB-lite"/>
    </source>
</evidence>
<dbReference type="InterPro" id="IPR050465">
    <property type="entry name" value="UPF0194_transport"/>
</dbReference>
<protein>
    <recommendedName>
        <fullName evidence="6">HlyD family secretion protein</fullName>
    </recommendedName>
</protein>
<keyword evidence="5" id="KW-1185">Reference proteome</keyword>
<gene>
    <name evidence="4" type="ORF">B0X71_14885</name>
</gene>
<dbReference type="GO" id="GO:0030313">
    <property type="term" value="C:cell envelope"/>
    <property type="evidence" value="ECO:0007669"/>
    <property type="project" value="UniProtKB-SubCell"/>
</dbReference>
<proteinExistence type="predicted"/>
<evidence type="ECO:0000256" key="2">
    <source>
        <dbReference type="ARBA" id="ARBA00023054"/>
    </source>
</evidence>
<dbReference type="RefSeq" id="WP_077590147.1">
    <property type="nucleotide sequence ID" value="NZ_CP019640.1"/>
</dbReference>
<evidence type="ECO:0000256" key="1">
    <source>
        <dbReference type="ARBA" id="ARBA00004196"/>
    </source>
</evidence>
<feature type="region of interest" description="Disordered" evidence="3">
    <location>
        <begin position="125"/>
        <end position="183"/>
    </location>
</feature>
<accession>A0A1Q2L1A9</accession>
<evidence type="ECO:0000313" key="4">
    <source>
        <dbReference type="EMBL" id="AQQ54255.1"/>
    </source>
</evidence>
<organism evidence="4 5">
    <name type="scientific">Planococcus lenghuensis</name>
    <dbReference type="NCBI Taxonomy" id="2213202"/>
    <lineage>
        <taxon>Bacteria</taxon>
        <taxon>Bacillati</taxon>
        <taxon>Bacillota</taxon>
        <taxon>Bacilli</taxon>
        <taxon>Bacillales</taxon>
        <taxon>Caryophanaceae</taxon>
        <taxon>Planococcus</taxon>
    </lineage>
</organism>
<reference evidence="4 5" key="1">
    <citation type="submission" date="2017-02" db="EMBL/GenBank/DDBJ databases">
        <title>The complete genomic sequence of a novel cold adapted crude oil-degrading bacterium Planococcus qaidamina Y42.</title>
        <authorList>
            <person name="Yang R."/>
        </authorList>
    </citation>
    <scope>NUCLEOTIDE SEQUENCE [LARGE SCALE GENOMIC DNA]</scope>
    <source>
        <strain evidence="4 5">Y42</strain>
    </source>
</reference>
<dbReference type="PANTHER" id="PTHR32347:SF23">
    <property type="entry name" value="BLL5650 PROTEIN"/>
    <property type="match status" value="1"/>
</dbReference>
<evidence type="ECO:0008006" key="6">
    <source>
        <dbReference type="Google" id="ProtNLM"/>
    </source>
</evidence>
<dbReference type="Proteomes" id="UP000188184">
    <property type="component" value="Chromosome"/>
</dbReference>
<sequence length="479" mass="51848">MNKFLKTILIISLIAFIAVNAILLFGKDSVFPKWVYVHDYAETYTGTYTATLPKAALTVPASETVISAPGDSAVEYWIAKQGDPVEIGAELAMLDSEEAEEQRAVWETELAALERERDEVEAALDNLEDELDRQDTTASESTTTRIPGARSDGTVNDGTADNGTGTNGNGANGTGTNGNGTTGGGEVNVDINIEVPQQGAYAAGIAQLEQQIAAITRDIEVVEAQLNRTITEPILLSPVNGTIAEIQDNSLVVYSEDRSFRTYVTEDQWLEIQPGDKAYIQAPGLDAAIPAVIREIAEVPAGSDEWFHAYRVLEPETPANPMAFYAVDFDIVADFEPVIDEETVTEEAADTEVTDPWLAAAGLPFGSTATAAIITEEAAEAVALPESWIVGRLENDTGYVFALTPEGRAAPVPITIDFDLYGRTILAGGVPPEIVVLNESQLADYREAPAIFMPMPLEWPDWDLVGNSYWEDYVPYLFE</sequence>
<dbReference type="AlphaFoldDB" id="A0A1Q2L1A9"/>
<feature type="compositionally biased region" description="Low complexity" evidence="3">
    <location>
        <begin position="153"/>
        <end position="164"/>
    </location>
</feature>